<name>A0A1S3I028_LINAN</name>
<sequence length="257" mass="27443">MLGFRGFYRSVTTPLHHHVLSKHGISTTTIAHKKVAVVLSGCGVFDGSEVHEASACLVHLSRGGAEVAMFAPDMEQMHVVDHTKGEPMDQKRNVLVESARIARGKIEKLSDLQAENFDAVVFPGGFGAAKNLSDFAVNGADCSVQADVENILKDFHSSKKPIGLCCIAPVLAAKILKGCEVTVGSDKEEGGKWPYAGTAAAINSMGGKHVCKQVTEAHVDSKNKIVTTPAYMCETAVHEIYDGIGSMIQNVLKLVED</sequence>
<dbReference type="SUPFAM" id="SSF52317">
    <property type="entry name" value="Class I glutamine amidotransferase-like"/>
    <property type="match status" value="1"/>
</dbReference>
<dbReference type="PIRSF" id="PIRSF006320">
    <property type="entry name" value="Elb2"/>
    <property type="match status" value="1"/>
</dbReference>
<dbReference type="RefSeq" id="XP_013391615.1">
    <property type="nucleotide sequence ID" value="XM_013536161.1"/>
</dbReference>
<protein>
    <submittedName>
        <fullName evidence="6">ES1 protein homolog, mitochondrial</fullName>
    </submittedName>
</protein>
<evidence type="ECO:0000256" key="1">
    <source>
        <dbReference type="ARBA" id="ARBA00004173"/>
    </source>
</evidence>
<dbReference type="FunFam" id="3.40.50.880:FF:000035">
    <property type="entry name" value="ES1 protein homolog, mitochondrial isoform X1"/>
    <property type="match status" value="1"/>
</dbReference>
<evidence type="ECO:0000259" key="4">
    <source>
        <dbReference type="Pfam" id="PF01965"/>
    </source>
</evidence>
<dbReference type="PANTHER" id="PTHR10224:SF17">
    <property type="entry name" value="DJ-1_PFPI DOMAIN-CONTAINING PROTEIN"/>
    <property type="match status" value="1"/>
</dbReference>
<dbReference type="Pfam" id="PF01965">
    <property type="entry name" value="DJ-1_PfpI"/>
    <property type="match status" value="1"/>
</dbReference>
<evidence type="ECO:0000313" key="5">
    <source>
        <dbReference type="Proteomes" id="UP000085678"/>
    </source>
</evidence>
<dbReference type="GeneID" id="106159760"/>
<dbReference type="STRING" id="7574.A0A1S3I028"/>
<comment type="subcellular location">
    <subcellularLocation>
        <location evidence="1">Mitochondrion</location>
    </subcellularLocation>
</comment>
<dbReference type="CDD" id="cd03133">
    <property type="entry name" value="GATase1_ES1"/>
    <property type="match status" value="1"/>
</dbReference>
<evidence type="ECO:0000313" key="6">
    <source>
        <dbReference type="RefSeq" id="XP_013391615.1"/>
    </source>
</evidence>
<evidence type="ECO:0000256" key="3">
    <source>
        <dbReference type="ARBA" id="ARBA00023128"/>
    </source>
</evidence>
<reference evidence="6" key="1">
    <citation type="submission" date="2025-08" db="UniProtKB">
        <authorList>
            <consortium name="RefSeq"/>
        </authorList>
    </citation>
    <scope>IDENTIFICATION</scope>
    <source>
        <tissue evidence="6">Gonads</tissue>
    </source>
</reference>
<gene>
    <name evidence="6" type="primary">LOC106159760</name>
</gene>
<dbReference type="KEGG" id="lak:106159760"/>
<dbReference type="InParanoid" id="A0A1S3I028"/>
<evidence type="ECO:0000256" key="2">
    <source>
        <dbReference type="ARBA" id="ARBA00022946"/>
    </source>
</evidence>
<dbReference type="PANTHER" id="PTHR10224">
    <property type="entry name" value="ES1 PROTEIN HOMOLOG, MITOCHONDRIAL"/>
    <property type="match status" value="1"/>
</dbReference>
<dbReference type="Proteomes" id="UP000085678">
    <property type="component" value="Unplaced"/>
</dbReference>
<dbReference type="InterPro" id="IPR002818">
    <property type="entry name" value="DJ-1/PfpI"/>
</dbReference>
<dbReference type="GO" id="GO:0005739">
    <property type="term" value="C:mitochondrion"/>
    <property type="evidence" value="ECO:0007669"/>
    <property type="project" value="UniProtKB-SubCell"/>
</dbReference>
<dbReference type="NCBIfam" id="NF008747">
    <property type="entry name" value="PRK11780.1"/>
    <property type="match status" value="1"/>
</dbReference>
<dbReference type="InterPro" id="IPR026041">
    <property type="entry name" value="ElbB"/>
</dbReference>
<keyword evidence="2" id="KW-0809">Transit peptide</keyword>
<dbReference type="OrthoDB" id="543156at2759"/>
<dbReference type="AlphaFoldDB" id="A0A1S3I028"/>
<dbReference type="Gene3D" id="3.40.50.880">
    <property type="match status" value="1"/>
</dbReference>
<keyword evidence="3" id="KW-0496">Mitochondrion</keyword>
<feature type="domain" description="DJ-1/PfpI" evidence="4">
    <location>
        <begin position="44"/>
        <end position="183"/>
    </location>
</feature>
<accession>A0A1S3I028</accession>
<dbReference type="InterPro" id="IPR029062">
    <property type="entry name" value="Class_I_gatase-like"/>
</dbReference>
<keyword evidence="5" id="KW-1185">Reference proteome</keyword>
<organism evidence="5 6">
    <name type="scientific">Lingula anatina</name>
    <name type="common">Brachiopod</name>
    <name type="synonym">Lingula unguis</name>
    <dbReference type="NCBI Taxonomy" id="7574"/>
    <lineage>
        <taxon>Eukaryota</taxon>
        <taxon>Metazoa</taxon>
        <taxon>Spiralia</taxon>
        <taxon>Lophotrochozoa</taxon>
        <taxon>Brachiopoda</taxon>
        <taxon>Linguliformea</taxon>
        <taxon>Lingulata</taxon>
        <taxon>Lingulida</taxon>
        <taxon>Linguloidea</taxon>
        <taxon>Lingulidae</taxon>
        <taxon>Lingula</taxon>
    </lineage>
</organism>
<proteinExistence type="predicted"/>